<keyword evidence="1" id="KW-1133">Transmembrane helix</keyword>
<keyword evidence="1" id="KW-0812">Transmembrane</keyword>
<feature type="transmembrane region" description="Helical" evidence="1">
    <location>
        <begin position="147"/>
        <end position="169"/>
    </location>
</feature>
<keyword evidence="3" id="KW-1185">Reference proteome</keyword>
<organism evidence="2 3">
    <name type="scientific">Acanthosepion pharaonis</name>
    <name type="common">Pharaoh cuttlefish</name>
    <name type="synonym">Sepia pharaonis</name>
    <dbReference type="NCBI Taxonomy" id="158019"/>
    <lineage>
        <taxon>Eukaryota</taxon>
        <taxon>Metazoa</taxon>
        <taxon>Spiralia</taxon>
        <taxon>Lophotrochozoa</taxon>
        <taxon>Mollusca</taxon>
        <taxon>Cephalopoda</taxon>
        <taxon>Coleoidea</taxon>
        <taxon>Decapodiformes</taxon>
        <taxon>Sepiida</taxon>
        <taxon>Sepiina</taxon>
        <taxon>Sepiidae</taxon>
        <taxon>Acanthosepion</taxon>
    </lineage>
</organism>
<name>A0A812BRA0_ACAPH</name>
<evidence type="ECO:0000313" key="3">
    <source>
        <dbReference type="Proteomes" id="UP000597762"/>
    </source>
</evidence>
<keyword evidence="1" id="KW-0472">Membrane</keyword>
<protein>
    <submittedName>
        <fullName evidence="2">Uncharacterized protein</fullName>
    </submittedName>
</protein>
<gene>
    <name evidence="2" type="ORF">SPHA_25431</name>
</gene>
<feature type="transmembrane region" description="Helical" evidence="1">
    <location>
        <begin position="116"/>
        <end position="138"/>
    </location>
</feature>
<feature type="transmembrane region" description="Helical" evidence="1">
    <location>
        <begin position="86"/>
        <end position="110"/>
    </location>
</feature>
<dbReference type="EMBL" id="CAHIKZ030000963">
    <property type="protein sequence ID" value="CAE1247002.1"/>
    <property type="molecule type" value="Genomic_DNA"/>
</dbReference>
<accession>A0A812BRA0</accession>
<dbReference type="AlphaFoldDB" id="A0A812BRA0"/>
<feature type="transmembrane region" description="Helical" evidence="1">
    <location>
        <begin position="181"/>
        <end position="207"/>
    </location>
</feature>
<evidence type="ECO:0000256" key="1">
    <source>
        <dbReference type="SAM" id="Phobius"/>
    </source>
</evidence>
<comment type="caution">
    <text evidence="2">The sequence shown here is derived from an EMBL/GenBank/DDBJ whole genome shotgun (WGS) entry which is preliminary data.</text>
</comment>
<feature type="transmembrane region" description="Helical" evidence="1">
    <location>
        <begin position="228"/>
        <end position="247"/>
    </location>
</feature>
<reference evidence="2" key="1">
    <citation type="submission" date="2021-01" db="EMBL/GenBank/DDBJ databases">
        <authorList>
            <person name="Li R."/>
            <person name="Bekaert M."/>
        </authorList>
    </citation>
    <scope>NUCLEOTIDE SEQUENCE</scope>
    <source>
        <strain evidence="2">Farmed</strain>
    </source>
</reference>
<sequence>MVGAHHARFQLRLLAWEILFSDDQKHFSHHLVGSASRLVFDFSLSSHHLNHLLFNVRTQCPRGGYFFAPLTIQSTKYCPFIGHCHIAFDFPCVSLDAVFFFFLFSLSSFYCPFSNLLSFFSSYFFFVFSSFLFFSFLFKDRLFAPSFLFLLFLTLVRFFSLFLFSPIYSKYFFRDFFSFSFFYLYFFFFFNISFFFKLFCFLYFLFLSISFFWSSPPFLHFSFYCRSFPLHFFLFFSFFLFSFLYHYI</sequence>
<evidence type="ECO:0000313" key="2">
    <source>
        <dbReference type="EMBL" id="CAE1247002.1"/>
    </source>
</evidence>
<dbReference type="Proteomes" id="UP000597762">
    <property type="component" value="Unassembled WGS sequence"/>
</dbReference>
<proteinExistence type="predicted"/>